<organism evidence="5 6">
    <name type="scientific">Phaeobacter gallaeciensis</name>
    <dbReference type="NCBI Taxonomy" id="60890"/>
    <lineage>
        <taxon>Bacteria</taxon>
        <taxon>Pseudomonadati</taxon>
        <taxon>Pseudomonadota</taxon>
        <taxon>Alphaproteobacteria</taxon>
        <taxon>Rhodobacterales</taxon>
        <taxon>Roseobacteraceae</taxon>
        <taxon>Phaeobacter</taxon>
    </lineage>
</organism>
<dbReference type="GO" id="GO:0055085">
    <property type="term" value="P:transmembrane transport"/>
    <property type="evidence" value="ECO:0007669"/>
    <property type="project" value="InterPro"/>
</dbReference>
<sequence>MKPQSKLTGIGAALAVASLAATAGQAEIQSVQMNVLGSVSFLSSYENYEQAFWDKHLPEASGGRITANARGFDQMGLKGGEILRLTGQGVVDVSTTVLGYTASDDARNEAADLAGLAPTVHTAHAIAEAYEPVLDSYFADKYGVKVLATWPYPAQVLYCNSEIKDLSDLSGKKVRTGNRTLSEFVSALGGTGVTMAFADVIPALQTGVVDCAITGTLSGNSAKWFEVSTHLYALPVGWSTMVTTANLGFWNRLNPETQSFLQEELNTLEADIWKGAGEETQDGINCNVGIEPCEVGTKADMTLVSVTEEDYKLLEKITRDVILPKWAERCGKDCVDEFNRTIGPVVGMTVEVN</sequence>
<evidence type="ECO:0000256" key="2">
    <source>
        <dbReference type="ARBA" id="ARBA00022729"/>
    </source>
</evidence>
<dbReference type="OrthoDB" id="9799287at2"/>
<evidence type="ECO:0000256" key="3">
    <source>
        <dbReference type="ARBA" id="ARBA00022764"/>
    </source>
</evidence>
<dbReference type="RefSeq" id="WP_065271401.1">
    <property type="nucleotide sequence ID" value="NZ_CP015124.1"/>
</dbReference>
<keyword evidence="2 4" id="KW-0732">Signal</keyword>
<dbReference type="NCBIfam" id="NF037995">
    <property type="entry name" value="TRAP_S1"/>
    <property type="match status" value="1"/>
</dbReference>
<evidence type="ECO:0000256" key="1">
    <source>
        <dbReference type="ARBA" id="ARBA00004418"/>
    </source>
</evidence>
<accession>A0A1B0ZQR9</accession>
<dbReference type="Pfam" id="PF03480">
    <property type="entry name" value="DctP"/>
    <property type="match status" value="1"/>
</dbReference>
<dbReference type="PANTHER" id="PTHR33376:SF4">
    <property type="entry name" value="SIALIC ACID-BINDING PERIPLASMIC PROTEIN SIAP"/>
    <property type="match status" value="1"/>
</dbReference>
<keyword evidence="3" id="KW-0574">Periplasm</keyword>
<dbReference type="AlphaFoldDB" id="A0A1B0ZQR9"/>
<reference evidence="5 6" key="1">
    <citation type="submission" date="2016-04" db="EMBL/GenBank/DDBJ databases">
        <authorList>
            <person name="Evans L.H."/>
            <person name="Alamgir A."/>
            <person name="Owens N."/>
            <person name="Weber N.D."/>
            <person name="Virtaneva K."/>
            <person name="Barbian K."/>
            <person name="Babar A."/>
            <person name="Rosenke K."/>
        </authorList>
    </citation>
    <scope>NUCLEOTIDE SEQUENCE [LARGE SCALE GENOMIC DNA]</scope>
    <source>
        <strain evidence="5 6">JL2886</strain>
    </source>
</reference>
<gene>
    <name evidence="5" type="ORF">JL2886_01507</name>
</gene>
<evidence type="ECO:0000313" key="6">
    <source>
        <dbReference type="Proteomes" id="UP000092565"/>
    </source>
</evidence>
<dbReference type="PANTHER" id="PTHR33376">
    <property type="match status" value="1"/>
</dbReference>
<feature type="chain" id="PRO_5044369998" evidence="4">
    <location>
        <begin position="24"/>
        <end position="353"/>
    </location>
</feature>
<proteinExistence type="predicted"/>
<comment type="subcellular location">
    <subcellularLocation>
        <location evidence="1">Periplasm</location>
    </subcellularLocation>
</comment>
<dbReference type="GO" id="GO:0042597">
    <property type="term" value="C:periplasmic space"/>
    <property type="evidence" value="ECO:0007669"/>
    <property type="project" value="UniProtKB-SubCell"/>
</dbReference>
<dbReference type="Proteomes" id="UP000092565">
    <property type="component" value="Chromosome"/>
</dbReference>
<dbReference type="InterPro" id="IPR018389">
    <property type="entry name" value="DctP_fam"/>
</dbReference>
<evidence type="ECO:0000313" key="5">
    <source>
        <dbReference type="EMBL" id="ANP36424.1"/>
    </source>
</evidence>
<evidence type="ECO:0000256" key="4">
    <source>
        <dbReference type="SAM" id="SignalP"/>
    </source>
</evidence>
<dbReference type="CDD" id="cd13602">
    <property type="entry name" value="PBP2_TRAP_BpDctp6_7"/>
    <property type="match status" value="1"/>
</dbReference>
<protein>
    <submittedName>
        <fullName evidence="5">TRAP dicarboxylate transporter subunit DctP</fullName>
    </submittedName>
</protein>
<keyword evidence="6" id="KW-1185">Reference proteome</keyword>
<dbReference type="PATRIC" id="fig|60890.4.peg.1482"/>
<feature type="signal peptide" evidence="4">
    <location>
        <begin position="1"/>
        <end position="23"/>
    </location>
</feature>
<dbReference type="InterPro" id="IPR038404">
    <property type="entry name" value="TRAP_DctP_sf"/>
</dbReference>
<dbReference type="Gene3D" id="3.40.190.170">
    <property type="entry name" value="Bacterial extracellular solute-binding protein, family 7"/>
    <property type="match status" value="1"/>
</dbReference>
<name>A0A1B0ZQR9_9RHOB</name>
<dbReference type="SUPFAM" id="SSF53850">
    <property type="entry name" value="Periplasmic binding protein-like II"/>
    <property type="match status" value="1"/>
</dbReference>
<dbReference type="EMBL" id="CP015124">
    <property type="protein sequence ID" value="ANP36424.1"/>
    <property type="molecule type" value="Genomic_DNA"/>
</dbReference>